<dbReference type="GO" id="GO:0005829">
    <property type="term" value="C:cytosol"/>
    <property type="evidence" value="ECO:0007669"/>
    <property type="project" value="TreeGrafter"/>
</dbReference>
<reference evidence="5 6" key="1">
    <citation type="journal article" date="2013" name="Genome Announc.">
        <title>Genome Sequence of Moraxella macacae 0408225, a Novel Bacterial Species Isolated from a Cynomolgus Macaque with Epistaxis.</title>
        <authorList>
            <person name="Ladner J.T."/>
            <person name="Whitehouse C.A."/>
            <person name="Koroleva G.I."/>
            <person name="Palacios G.F."/>
        </authorList>
    </citation>
    <scope>NUCLEOTIDE SEQUENCE [LARGE SCALE GENOMIC DNA]</scope>
    <source>
        <strain evidence="5 6">0408225</strain>
    </source>
</reference>
<dbReference type="EC" id="3.1.2.4" evidence="2"/>
<dbReference type="AlphaFoldDB" id="L2F881"/>
<organism evidence="5 6">
    <name type="scientific">Moraxella macacae 0408225</name>
    <dbReference type="NCBI Taxonomy" id="1230338"/>
    <lineage>
        <taxon>Bacteria</taxon>
        <taxon>Pseudomonadati</taxon>
        <taxon>Pseudomonadota</taxon>
        <taxon>Gammaproteobacteria</taxon>
        <taxon>Moraxellales</taxon>
        <taxon>Moraxellaceae</taxon>
        <taxon>Moraxella</taxon>
    </lineage>
</organism>
<dbReference type="SUPFAM" id="SSF52096">
    <property type="entry name" value="ClpP/crotonase"/>
    <property type="match status" value="1"/>
</dbReference>
<comment type="catalytic activity">
    <reaction evidence="1">
        <text>3-hydroxy-2-methylpropanoyl-CoA + H2O = 3-hydroxy-2-methylpropanoate + CoA + H(+)</text>
        <dbReference type="Rhea" id="RHEA:20888"/>
        <dbReference type="ChEBI" id="CHEBI:11805"/>
        <dbReference type="ChEBI" id="CHEBI:15377"/>
        <dbReference type="ChEBI" id="CHEBI:15378"/>
        <dbReference type="ChEBI" id="CHEBI:57287"/>
        <dbReference type="ChEBI" id="CHEBI:57340"/>
        <dbReference type="EC" id="3.1.2.4"/>
    </reaction>
</comment>
<evidence type="ECO:0000256" key="1">
    <source>
        <dbReference type="ARBA" id="ARBA00001709"/>
    </source>
</evidence>
<protein>
    <recommendedName>
        <fullName evidence="2">3-hydroxyisobutyryl-CoA hydrolase</fullName>
        <ecNumber evidence="2">3.1.2.4</ecNumber>
    </recommendedName>
</protein>
<dbReference type="PANTHER" id="PTHR43176:SF3">
    <property type="entry name" value="3-HYDROXYISOBUTYRYL-COA HYDROLASE, MITOCHONDRIAL"/>
    <property type="match status" value="1"/>
</dbReference>
<dbReference type="Pfam" id="PF16113">
    <property type="entry name" value="ECH_2"/>
    <property type="match status" value="1"/>
</dbReference>
<dbReference type="GO" id="GO:0006574">
    <property type="term" value="P:L-valine catabolic process"/>
    <property type="evidence" value="ECO:0007669"/>
    <property type="project" value="TreeGrafter"/>
</dbReference>
<comment type="caution">
    <text evidence="5">The sequence shown here is derived from an EMBL/GenBank/DDBJ whole genome shotgun (WGS) entry which is preliminary data.</text>
</comment>
<dbReference type="EMBL" id="ANIN01000002">
    <property type="protein sequence ID" value="ELA08668.1"/>
    <property type="molecule type" value="Genomic_DNA"/>
</dbReference>
<feature type="domain" description="Enoyl-CoA hydratase/isomerase" evidence="4">
    <location>
        <begin position="27"/>
        <end position="375"/>
    </location>
</feature>
<name>L2F881_9GAMM</name>
<dbReference type="Proteomes" id="UP000023795">
    <property type="component" value="Unassembled WGS sequence"/>
</dbReference>
<dbReference type="PATRIC" id="fig|1230338.3.peg.1914"/>
<evidence type="ECO:0000256" key="3">
    <source>
        <dbReference type="ARBA" id="ARBA00022801"/>
    </source>
</evidence>
<dbReference type="InterPro" id="IPR045004">
    <property type="entry name" value="ECH_dom"/>
</dbReference>
<gene>
    <name evidence="5" type="ORF">MOMA_08921</name>
</gene>
<sequence length="387" mass="43080">MNETYQTVKTDFVLFDTLPTDDGNLLGMITLNAPKALNALDLTMCQQILQQLQIWQNEAKIVAIFLQGTGEKAFCAGGNIRKIYDSMIQKPAVSEPCPINLSTLDYAEAFFVNEYRLNRYMASYTKPIIAWASGIVMGGGLGLVATCSHRIVTETTRFAMPEINIGLFPDATGSWFLQKMPAQTGLFFGLTGANGNAGDALLANLAEFSVRSEQKSAVLQALQKADWQKTCAKFVVSQALSQLHTTEHLPDSHVVKHWQTLQKIVNAGDMLAIDDLLRNSAFIAKYCQDEWLAQAIDTYQHGCPVSASLTFALFHRLKTLSLPKILQIELNTAIHCCHFPDFREGVRALLVDKDKNPMWHKTLATITPEYINTHFDDVYQGDELLVL</sequence>
<dbReference type="InterPro" id="IPR032259">
    <property type="entry name" value="HIBYL-CoA-H"/>
</dbReference>
<evidence type="ECO:0000259" key="4">
    <source>
        <dbReference type="Pfam" id="PF16113"/>
    </source>
</evidence>
<keyword evidence="3" id="KW-0378">Hydrolase</keyword>
<dbReference type="CDD" id="cd06558">
    <property type="entry name" value="crotonase-like"/>
    <property type="match status" value="1"/>
</dbReference>
<dbReference type="STRING" id="1230338.MOMA_08921"/>
<proteinExistence type="predicted"/>
<keyword evidence="6" id="KW-1185">Reference proteome</keyword>
<accession>L2F881</accession>
<dbReference type="Gene3D" id="3.90.226.10">
    <property type="entry name" value="2-enoyl-CoA Hydratase, Chain A, domain 1"/>
    <property type="match status" value="1"/>
</dbReference>
<dbReference type="NCBIfam" id="NF004127">
    <property type="entry name" value="PRK05617.1"/>
    <property type="match status" value="1"/>
</dbReference>
<evidence type="ECO:0000313" key="6">
    <source>
        <dbReference type="Proteomes" id="UP000023795"/>
    </source>
</evidence>
<evidence type="ECO:0000313" key="5">
    <source>
        <dbReference type="EMBL" id="ELA08668.1"/>
    </source>
</evidence>
<dbReference type="GO" id="GO:0003860">
    <property type="term" value="F:3-hydroxyisobutyryl-CoA hydrolase activity"/>
    <property type="evidence" value="ECO:0007669"/>
    <property type="project" value="UniProtKB-EC"/>
</dbReference>
<dbReference type="InterPro" id="IPR029045">
    <property type="entry name" value="ClpP/crotonase-like_dom_sf"/>
</dbReference>
<dbReference type="PANTHER" id="PTHR43176">
    <property type="entry name" value="3-HYDROXYISOBUTYRYL-COA HYDROLASE-RELATED"/>
    <property type="match status" value="1"/>
</dbReference>
<evidence type="ECO:0000256" key="2">
    <source>
        <dbReference type="ARBA" id="ARBA00011915"/>
    </source>
</evidence>
<dbReference type="eggNOG" id="COG1024">
    <property type="taxonomic scope" value="Bacteria"/>
</dbReference>